<dbReference type="EMBL" id="ML977323">
    <property type="protein sequence ID" value="KAF2115447.1"/>
    <property type="molecule type" value="Genomic_DNA"/>
</dbReference>
<dbReference type="Pfam" id="PF20684">
    <property type="entry name" value="Fung_rhodopsin"/>
    <property type="match status" value="1"/>
</dbReference>
<dbReference type="Proteomes" id="UP000799770">
    <property type="component" value="Unassembled WGS sequence"/>
</dbReference>
<feature type="transmembrane region" description="Helical" evidence="6">
    <location>
        <begin position="203"/>
        <end position="220"/>
    </location>
</feature>
<dbReference type="PANTHER" id="PTHR33048:SF129">
    <property type="entry name" value="INTEGRAL MEMBRANE PROTEIN-RELATED"/>
    <property type="match status" value="1"/>
</dbReference>
<keyword evidence="9" id="KW-1185">Reference proteome</keyword>
<feature type="transmembrane region" description="Helical" evidence="6">
    <location>
        <begin position="63"/>
        <end position="88"/>
    </location>
</feature>
<dbReference type="PANTHER" id="PTHR33048">
    <property type="entry name" value="PTH11-LIKE INTEGRAL MEMBRANE PROTEIN (AFU_ORTHOLOGUE AFUA_5G11245)"/>
    <property type="match status" value="1"/>
</dbReference>
<evidence type="ECO:0000256" key="3">
    <source>
        <dbReference type="ARBA" id="ARBA00022989"/>
    </source>
</evidence>
<comment type="subcellular location">
    <subcellularLocation>
        <location evidence="1">Membrane</location>
        <topology evidence="1">Multi-pass membrane protein</topology>
    </subcellularLocation>
</comment>
<evidence type="ECO:0000256" key="4">
    <source>
        <dbReference type="ARBA" id="ARBA00023136"/>
    </source>
</evidence>
<evidence type="ECO:0000256" key="1">
    <source>
        <dbReference type="ARBA" id="ARBA00004141"/>
    </source>
</evidence>
<reference evidence="8" key="1">
    <citation type="journal article" date="2020" name="Stud. Mycol.">
        <title>101 Dothideomycetes genomes: a test case for predicting lifestyles and emergence of pathogens.</title>
        <authorList>
            <person name="Haridas S."/>
            <person name="Albert R."/>
            <person name="Binder M."/>
            <person name="Bloem J."/>
            <person name="Labutti K."/>
            <person name="Salamov A."/>
            <person name="Andreopoulos B."/>
            <person name="Baker S."/>
            <person name="Barry K."/>
            <person name="Bills G."/>
            <person name="Bluhm B."/>
            <person name="Cannon C."/>
            <person name="Castanera R."/>
            <person name="Culley D."/>
            <person name="Daum C."/>
            <person name="Ezra D."/>
            <person name="Gonzalez J."/>
            <person name="Henrissat B."/>
            <person name="Kuo A."/>
            <person name="Liang C."/>
            <person name="Lipzen A."/>
            <person name="Lutzoni F."/>
            <person name="Magnuson J."/>
            <person name="Mondo S."/>
            <person name="Nolan M."/>
            <person name="Ohm R."/>
            <person name="Pangilinan J."/>
            <person name="Park H.-J."/>
            <person name="Ramirez L."/>
            <person name="Alfaro M."/>
            <person name="Sun H."/>
            <person name="Tritt A."/>
            <person name="Yoshinaga Y."/>
            <person name="Zwiers L.-H."/>
            <person name="Turgeon B."/>
            <person name="Goodwin S."/>
            <person name="Spatafora J."/>
            <person name="Crous P."/>
            <person name="Grigoriev I."/>
        </authorList>
    </citation>
    <scope>NUCLEOTIDE SEQUENCE</scope>
    <source>
        <strain evidence="8">CBS 627.86</strain>
    </source>
</reference>
<evidence type="ECO:0000256" key="2">
    <source>
        <dbReference type="ARBA" id="ARBA00022692"/>
    </source>
</evidence>
<evidence type="ECO:0000256" key="6">
    <source>
        <dbReference type="SAM" id="Phobius"/>
    </source>
</evidence>
<protein>
    <recommendedName>
        <fullName evidence="7">Rhodopsin domain-containing protein</fullName>
    </recommendedName>
</protein>
<keyword evidence="3 6" id="KW-1133">Transmembrane helix</keyword>
<sequence length="407" mass="45853">MSGDFAHITLTTIAQWPKPRRNPITRGWLPPVSITLTAVTSLVLATRLWSLRKTAHGLFLDDALAIVAWLFILVFTAACMAGSLRFGFNRHIWDVSAELYDGAALIEWLSEFAFLVSMCLTKMSVLVFYRRLDHPCPKPLRRIISIFIALTLVYTLAFILTQILLCRPTNAYWIIPRKSDKTTWERSCASQHITYPLQGSLDVFSTFYTIMIPVLVLRNIPMAATQRRGLGGTALFGLVIFGIGVTRTAFLSHLADSPNGDATWNSFSVLACALFECHLSLICASVPFMQRYLPHYRNTRVVFVIPESKARNDSVMSRVSSSVSGQIKRSFKRSNSPREMDISGPQAVEIPEWEFQSLESPRTGPQRSPLDIISYERYLAGNYGPAPPPKDSRELFDQYRRAHGEIV</sequence>
<organism evidence="8 9">
    <name type="scientific">Lophiotrema nucula</name>
    <dbReference type="NCBI Taxonomy" id="690887"/>
    <lineage>
        <taxon>Eukaryota</taxon>
        <taxon>Fungi</taxon>
        <taxon>Dikarya</taxon>
        <taxon>Ascomycota</taxon>
        <taxon>Pezizomycotina</taxon>
        <taxon>Dothideomycetes</taxon>
        <taxon>Pleosporomycetidae</taxon>
        <taxon>Pleosporales</taxon>
        <taxon>Lophiotremataceae</taxon>
        <taxon>Lophiotrema</taxon>
    </lineage>
</organism>
<dbReference type="OrthoDB" id="4525788at2759"/>
<accession>A0A6A5Z9M1</accession>
<keyword evidence="4 6" id="KW-0472">Membrane</keyword>
<evidence type="ECO:0000259" key="7">
    <source>
        <dbReference type="Pfam" id="PF20684"/>
    </source>
</evidence>
<dbReference type="AlphaFoldDB" id="A0A6A5Z9M1"/>
<evidence type="ECO:0000256" key="5">
    <source>
        <dbReference type="ARBA" id="ARBA00038359"/>
    </source>
</evidence>
<evidence type="ECO:0000313" key="9">
    <source>
        <dbReference type="Proteomes" id="UP000799770"/>
    </source>
</evidence>
<keyword evidence="2 6" id="KW-0812">Transmembrane</keyword>
<dbReference type="InterPro" id="IPR052337">
    <property type="entry name" value="SAT4-like"/>
</dbReference>
<comment type="similarity">
    <text evidence="5">Belongs to the SAT4 family.</text>
</comment>
<proteinExistence type="inferred from homology"/>
<feature type="transmembrane region" description="Helical" evidence="6">
    <location>
        <begin position="267"/>
        <end position="288"/>
    </location>
</feature>
<feature type="transmembrane region" description="Helical" evidence="6">
    <location>
        <begin position="108"/>
        <end position="129"/>
    </location>
</feature>
<gene>
    <name evidence="8" type="ORF">BDV96DRAFT_646443</name>
</gene>
<feature type="domain" description="Rhodopsin" evidence="7">
    <location>
        <begin position="47"/>
        <end position="293"/>
    </location>
</feature>
<feature type="transmembrane region" description="Helical" evidence="6">
    <location>
        <begin position="28"/>
        <end position="51"/>
    </location>
</feature>
<evidence type="ECO:0000313" key="8">
    <source>
        <dbReference type="EMBL" id="KAF2115447.1"/>
    </source>
</evidence>
<name>A0A6A5Z9M1_9PLEO</name>
<dbReference type="InterPro" id="IPR049326">
    <property type="entry name" value="Rhodopsin_dom_fungi"/>
</dbReference>
<feature type="transmembrane region" description="Helical" evidence="6">
    <location>
        <begin position="141"/>
        <end position="165"/>
    </location>
</feature>
<dbReference type="GO" id="GO:0016020">
    <property type="term" value="C:membrane"/>
    <property type="evidence" value="ECO:0007669"/>
    <property type="project" value="UniProtKB-SubCell"/>
</dbReference>
<feature type="transmembrane region" description="Helical" evidence="6">
    <location>
        <begin position="232"/>
        <end position="255"/>
    </location>
</feature>